<comment type="caution">
    <text evidence="1">The sequence shown here is derived from an EMBL/GenBank/DDBJ whole genome shotgun (WGS) entry which is preliminary data.</text>
</comment>
<proteinExistence type="predicted"/>
<evidence type="ECO:0000313" key="1">
    <source>
        <dbReference type="EMBL" id="ODR99806.1"/>
    </source>
</evidence>
<dbReference type="STRING" id="1774968.AUC68_01265"/>
<dbReference type="Proteomes" id="UP000094501">
    <property type="component" value="Unassembled WGS sequence"/>
</dbReference>
<organism evidence="1 2">
    <name type="scientific">Methyloceanibacter methanicus</name>
    <dbReference type="NCBI Taxonomy" id="1774968"/>
    <lineage>
        <taxon>Bacteria</taxon>
        <taxon>Pseudomonadati</taxon>
        <taxon>Pseudomonadota</taxon>
        <taxon>Alphaproteobacteria</taxon>
        <taxon>Hyphomicrobiales</taxon>
        <taxon>Hyphomicrobiaceae</taxon>
        <taxon>Methyloceanibacter</taxon>
    </lineage>
</organism>
<evidence type="ECO:0008006" key="3">
    <source>
        <dbReference type="Google" id="ProtNLM"/>
    </source>
</evidence>
<reference evidence="1 2" key="1">
    <citation type="journal article" date="2016" name="Environ. Microbiol.">
        <title>New Methyloceanibacter diversity from North Sea sediments includes methanotroph containing solely the soluble methane monooxygenase.</title>
        <authorList>
            <person name="Vekeman B."/>
            <person name="Kerckhof F.M."/>
            <person name="Cremers G."/>
            <person name="de Vos P."/>
            <person name="Vandamme P."/>
            <person name="Boon N."/>
            <person name="Op den Camp H.J."/>
            <person name="Heylen K."/>
        </authorList>
    </citation>
    <scope>NUCLEOTIDE SEQUENCE [LARGE SCALE GENOMIC DNA]</scope>
    <source>
        <strain evidence="1 2">R-67174</strain>
    </source>
</reference>
<dbReference type="EMBL" id="LPWG01000010">
    <property type="protein sequence ID" value="ODR99806.1"/>
    <property type="molecule type" value="Genomic_DNA"/>
</dbReference>
<dbReference type="AlphaFoldDB" id="A0A1E3W3U3"/>
<dbReference type="InterPro" id="IPR027417">
    <property type="entry name" value="P-loop_NTPase"/>
</dbReference>
<sequence length="297" mass="33865">MGHGANTPPLHFIYHVPKCAGRTIDRHLASTLPASAYYRLRKRRGMGRFVTRYDSSRLPVSNATRVVSGHHLGISLDSLFQDRLIKRSMLLRDPASHFVSYYNYRMTRYISEGLQPYGVDVAYGAMRRNFITHYILNNFLELSWVQIASLSDQDKYDLANAFLSMFWFVGDYTLCDGLLSALGDRLGIPANARPRNTLADLARGAGWTPLTLDLLPRTMVANIEAENNVDQRLWETWREARHETGAVRPVALDNGRSSFISNEAIRFVHQIVRRLQRRWGLFDAGLPVPQEDRVTLA</sequence>
<protein>
    <recommendedName>
        <fullName evidence="3">Sulfotransferase domain-containing protein</fullName>
    </recommendedName>
</protein>
<gene>
    <name evidence="1" type="ORF">AUC68_01265</name>
</gene>
<name>A0A1E3W3U3_9HYPH</name>
<accession>A0A1E3W3U3</accession>
<evidence type="ECO:0000313" key="2">
    <source>
        <dbReference type="Proteomes" id="UP000094501"/>
    </source>
</evidence>
<keyword evidence="2" id="KW-1185">Reference proteome</keyword>
<dbReference type="Gene3D" id="3.40.50.300">
    <property type="entry name" value="P-loop containing nucleotide triphosphate hydrolases"/>
    <property type="match status" value="1"/>
</dbReference>